<dbReference type="Proteomes" id="UP000007289">
    <property type="component" value="Chromosome"/>
</dbReference>
<dbReference type="Pfam" id="PF20178">
    <property type="entry name" value="ToxA_N"/>
    <property type="match status" value="1"/>
</dbReference>
<name>J2F8V9_PSEFQ</name>
<reference evidence="2" key="1">
    <citation type="journal article" date="2012" name="PLoS Genet.">
        <title>Comparative Genomics of Plant-Associated Pseudomonas spp.: Insights into Diversity and Inheritance of Traits Involved in Multitrophic Interactions.</title>
        <authorList>
            <person name="Loper J.E."/>
            <person name="Hassan K.A."/>
            <person name="Mavrodi D.V."/>
            <person name="Davis E.W.II."/>
            <person name="Lim C.K."/>
            <person name="Shaffer B.T."/>
            <person name="Elbourne L.D."/>
            <person name="Stockwell V.O."/>
            <person name="Hartney S.L."/>
            <person name="Breakwell K."/>
            <person name="Henkels M.D."/>
            <person name="Tetu S.G."/>
            <person name="Rangel L.I."/>
            <person name="Kidarsa T.A."/>
            <person name="Wilson N.L."/>
            <person name="van de Mortel J.E."/>
            <person name="Song C."/>
            <person name="Blumhagen R."/>
            <person name="Radune D."/>
            <person name="Hostetler J.B."/>
            <person name="Brinkac L.M."/>
            <person name="Durkin A.S."/>
            <person name="Kluepfel D.A."/>
            <person name="Wechter W.P."/>
            <person name="Anderson A.J."/>
            <person name="Kim Y.C."/>
            <person name="Pierson L.S.III."/>
            <person name="Pierson E.A."/>
            <person name="Lindow S.E."/>
            <person name="Kobayashi D.Y."/>
            <person name="Raaijmakers J.M."/>
            <person name="Weller D.M."/>
            <person name="Thomashow L.S."/>
            <person name="Allen A.E."/>
            <person name="Paulsen I.T."/>
        </authorList>
    </citation>
    <scope>NUCLEOTIDE SEQUENCE [LARGE SCALE GENOMIC DNA]</scope>
    <source>
        <strain evidence="2">Q2-87</strain>
    </source>
</reference>
<sequence length="1612" mass="180748">MTTETTPLLFPEVLGASRLDELTTPHGLTQDDLDWLHHTALPSHALRIRQTPAMHAETILLTPEGKAPIPLAGCFTLSTSPSDDASSPKRAFLYTPHGGLAKFPSLTVLEQQVEKLRQTPEGRDELFRFLSIAQRNELNGTTTITTTRQRIDADVFEAQIESIEQAQRLNAQAMVDELVKQPSLASMLDHVLGEVLPNIDHRQARVALVADVGSGDPKADQLTRRMSLSDALLVYFHNQGRPVGHDLDLIHPAISDSPHNTQQWESILRDTARNLIPRLTLCIDSYWNTIGPFHASRRTFLYRVIGDALRARILISRERKQITAAQSQELLRLYRSSRPDEPLLFIETVRLWEYKPLFVELAGALMISGKEHYLYTPGLGLQTVDNYLSFKDAFFGGSTSTERKEALYGLLSLEERNRFLRFDAPQVSGQSVAMPVLESLGNAIIDKQAKNLHFALEMSRQGDMDIHALVDKALDIRTLINPSLLKPKIEGHWNTQPAFYGDLQPSNFKADRLARKIKSYTSVEAAFNALFTQLPQSTDIALDHELKDLVGQLTSVFSQGIRAEAELRELNGTLAPAAHDLVRGVFAFDSDYPDRSQRIGVKGFRPDVYWLKLSCNADGKSVSLPLANCLLLTERGGLDTPYSGMAILWTPANGLQAFPSVETATRQLNRDLLDSRRRFGLLANLNCAQRKPHGRYQLETFELIEDNVLLNRMNSFITWFEAEHDYLRTLKIGGWQLTGPTLVKSLQALVRQGAPTNLPRATHIAQANRWQQKLPAWLGTAPLEDQRLHIDLLEQCRNSMGDGQDYLDGIEPLPAYVEKKLKALLGARFDDKDLDPATLQITPTFALAGPPSTLTEFASSHIQITQNTRFTVTSASRRTLPDNLNEAAVQQILLSLAISTDYKTYVLGKLSGTDEQARQRKCRFRQQLPWQLLQHAHARHLQQHLSPTAFDLIRQVLDMPDAIARQAVQGAGALIRPLELIKTAGASAIKALGLYLIGSSTDAQAPYVLYSPYHAGQTFTEFKDETSVVAAFNLPGALQDLLLRRLPDSQQALFRNLFSSTAGAVSEITLASNPIKTNLIDTLFNDNTLLLSDMLTTQTKKDRQFDWETVLHLFSAGIRLAGRQLPGKLTFIDTLWESYQDFKGSAEALRVHDWKTGLHDFIAGAAQMVSLGFLNRDDTFGLLDPIVPAAPKPSATTPPPWKDIATTAPLRINLQVFEATGVSLHDLEKTAFEGIYADTQSSRFFVPLMGKVFQVVKARQAWRIIHENGEGPLLKRSDDRRQWVIDPERHTIRYGKVMSTLAYSYSDYKAAGSLNIEARGMKEIRRKYPRHAQIIVQGLETARYYCFNALHNLEQARRQVHPGSRLDTYLRSFFGVNPVDESLIRTIHAAVSPICQALADPSWELQNANRIVMGSLRNVNDRATAFVIEPQASGRIYLTELFFDAGLDWYRAVVPQSFNVDAHAQGATLIHEISHQLFDTLDIIYLDAPLPFLDLISRSTQFGRQQYDRQKELQQNGLSLTTPRSRLFMEWDNAANSFKSLEAFPQNKDTVREILKMTGARTMNEARDVFLDSHLAQKRIDVILRNADSMTLLICELGRQLDSPTTTPESGF</sequence>
<dbReference type="EMBL" id="AGBM01000001">
    <property type="protein sequence ID" value="EJL05568.1"/>
    <property type="molecule type" value="Genomic_DNA"/>
</dbReference>
<dbReference type="Gene3D" id="3.40.390.10">
    <property type="entry name" value="Collagenase (Catalytic Domain)"/>
    <property type="match status" value="1"/>
</dbReference>
<comment type="caution">
    <text evidence="2">The sequence shown here is derived from an EMBL/GenBank/DDBJ whole genome shotgun (WGS) entry which is preliminary data.</text>
</comment>
<dbReference type="eggNOG" id="ENOG5031TID">
    <property type="taxonomic scope" value="Bacteria"/>
</dbReference>
<gene>
    <name evidence="2" type="ORF">PflQ2_2683</name>
</gene>
<dbReference type="PATRIC" id="fig|1038922.3.peg.2838"/>
<evidence type="ECO:0000313" key="2">
    <source>
        <dbReference type="EMBL" id="EJL05568.1"/>
    </source>
</evidence>
<evidence type="ECO:0000259" key="1">
    <source>
        <dbReference type="Pfam" id="PF20178"/>
    </source>
</evidence>
<accession>J2F8V9</accession>
<dbReference type="RefSeq" id="WP_003181604.1">
    <property type="nucleotide sequence ID" value="NZ_CM001558.1"/>
</dbReference>
<organism evidence="2">
    <name type="scientific">Pseudomonas fluorescens (strain Q2-87)</name>
    <dbReference type="NCBI Taxonomy" id="1038922"/>
    <lineage>
        <taxon>Bacteria</taxon>
        <taxon>Pseudomonadati</taxon>
        <taxon>Pseudomonadota</taxon>
        <taxon>Gammaproteobacteria</taxon>
        <taxon>Pseudomonadales</taxon>
        <taxon>Pseudomonadaceae</taxon>
        <taxon>Pseudomonas</taxon>
    </lineage>
</organism>
<dbReference type="InterPro" id="IPR046673">
    <property type="entry name" value="ToxA_N"/>
</dbReference>
<protein>
    <recommendedName>
        <fullName evidence="1">Dermonecrotic toxin N-terminal domain-containing protein</fullName>
    </recommendedName>
</protein>
<proteinExistence type="predicted"/>
<dbReference type="InterPro" id="IPR024079">
    <property type="entry name" value="MetalloPept_cat_dom_sf"/>
</dbReference>
<feature type="domain" description="Dermonecrotic toxin N-terminal" evidence="1">
    <location>
        <begin position="816"/>
        <end position="1026"/>
    </location>
</feature>
<dbReference type="GO" id="GO:0008237">
    <property type="term" value="F:metallopeptidase activity"/>
    <property type="evidence" value="ECO:0007669"/>
    <property type="project" value="InterPro"/>
</dbReference>
<dbReference type="HOGENOM" id="CLU_240529_0_0_6"/>